<organism evidence="1 2">
    <name type="scientific">Mycolicibacterium aurum</name>
    <name type="common">Mycobacterium aurum</name>
    <dbReference type="NCBI Taxonomy" id="1791"/>
    <lineage>
        <taxon>Bacteria</taxon>
        <taxon>Bacillati</taxon>
        <taxon>Actinomycetota</taxon>
        <taxon>Actinomycetes</taxon>
        <taxon>Mycobacteriales</taxon>
        <taxon>Mycobacteriaceae</taxon>
        <taxon>Mycolicibacterium</taxon>
    </lineage>
</organism>
<dbReference type="KEGG" id="mauu:NCTC10437_02720"/>
<name>A0A3S4S2Q0_MYCAU</name>
<proteinExistence type="predicted"/>
<gene>
    <name evidence="1" type="ORF">NCTC10437_02720</name>
</gene>
<evidence type="ECO:0000313" key="2">
    <source>
        <dbReference type="Proteomes" id="UP000279306"/>
    </source>
</evidence>
<dbReference type="STRING" id="1791.GCA_001049355_03861"/>
<dbReference type="AlphaFoldDB" id="A0A3S4S2Q0"/>
<evidence type="ECO:0008006" key="3">
    <source>
        <dbReference type="Google" id="ProtNLM"/>
    </source>
</evidence>
<keyword evidence="2" id="KW-1185">Reference proteome</keyword>
<sequence>MSVRPDNRLSDVPMSPVTCGACGAEVLARKSSWAQTSVQWTADSQAKCRYRPVTSRLGAAEGGATVLSPALLMCADLRSSIEDAVRCGGLPVLDET</sequence>
<dbReference type="RefSeq" id="WP_048633727.1">
    <property type="nucleotide sequence ID" value="NZ_CVQQ01000013.1"/>
</dbReference>
<dbReference type="OrthoDB" id="3534313at2"/>
<dbReference type="Proteomes" id="UP000279306">
    <property type="component" value="Chromosome"/>
</dbReference>
<reference evidence="1 2" key="1">
    <citation type="submission" date="2018-12" db="EMBL/GenBank/DDBJ databases">
        <authorList>
            <consortium name="Pathogen Informatics"/>
        </authorList>
    </citation>
    <scope>NUCLEOTIDE SEQUENCE [LARGE SCALE GENOMIC DNA]</scope>
    <source>
        <strain evidence="1 2">NCTC10437</strain>
    </source>
</reference>
<evidence type="ECO:0000313" key="1">
    <source>
        <dbReference type="EMBL" id="VEG54909.1"/>
    </source>
</evidence>
<dbReference type="EMBL" id="LR134356">
    <property type="protein sequence ID" value="VEG54909.1"/>
    <property type="molecule type" value="Genomic_DNA"/>
</dbReference>
<protein>
    <recommendedName>
        <fullName evidence="3">Ferredoxin</fullName>
    </recommendedName>
</protein>
<accession>A0A3S4S2Q0</accession>